<evidence type="ECO:0000259" key="1">
    <source>
        <dbReference type="Pfam" id="PF00270"/>
    </source>
</evidence>
<keyword evidence="2" id="KW-0378">Hydrolase</keyword>
<dbReference type="RefSeq" id="WP_008296098.1">
    <property type="nucleotide sequence ID" value="NZ_CM002299.1"/>
</dbReference>
<dbReference type="Proteomes" id="UP000019205">
    <property type="component" value="Chromosome"/>
</dbReference>
<keyword evidence="2" id="KW-0547">Nucleotide-binding</keyword>
<dbReference type="HOGENOM" id="CLU_859726_0_0_6"/>
<reference evidence="2 3" key="2">
    <citation type="journal article" date="2009" name="PLoS ONE">
        <title>The photosynthetic apparatus and its regulation in the aerobic gammaproteobacterium Congregibacter litoralis gen. nov., sp. nov.</title>
        <authorList>
            <person name="Spring S."/>
            <person name="Lunsdorf H."/>
            <person name="Fuchs B.M."/>
            <person name="Tindall B.J."/>
        </authorList>
    </citation>
    <scope>NUCLEOTIDE SEQUENCE [LARGE SCALE GENOMIC DNA]</scope>
    <source>
        <strain evidence="2">KT71</strain>
    </source>
</reference>
<dbReference type="STRING" id="314285.KT71_18282"/>
<dbReference type="InterPro" id="IPR011545">
    <property type="entry name" value="DEAD/DEAH_box_helicase_dom"/>
</dbReference>
<dbReference type="Gene3D" id="3.40.50.300">
    <property type="entry name" value="P-loop containing nucleotide triphosphate hydrolases"/>
    <property type="match status" value="1"/>
</dbReference>
<proteinExistence type="predicted"/>
<name>A4ADI0_9GAMM</name>
<evidence type="ECO:0000313" key="3">
    <source>
        <dbReference type="Proteomes" id="UP000019205"/>
    </source>
</evidence>
<organism evidence="2 3">
    <name type="scientific">Congregibacter litoralis KT71</name>
    <dbReference type="NCBI Taxonomy" id="314285"/>
    <lineage>
        <taxon>Bacteria</taxon>
        <taxon>Pseudomonadati</taxon>
        <taxon>Pseudomonadota</taxon>
        <taxon>Gammaproteobacteria</taxon>
        <taxon>Cellvibrionales</taxon>
        <taxon>Halieaceae</taxon>
        <taxon>Congregibacter</taxon>
    </lineage>
</organism>
<sequence>MESVSLRNRLDLVLQQQANLRGSTSAPTGFNKQTAEYIFSSCSDRVTAARADDSSKPVTIITAETGTGKSTYSWAFIVAMLRNDPSFTAAMCLPTIKLLSEVVNEVQQILKPDEQHWLRYWTSAHCPNAPESRRADRPYVEGQERHDRESLKSARFILATHDLWKQEQESDADNGVTYTADGRLRDLLILDESPALSTAVEIGRKDIVSLMEACLGADGWEHEVEILKRLESRMQAVSDGGQMNLEAPVERLISIPNAELFHERRLRQLVKESRTSGVSDKLPVNRHQFARHLSAIENGYQRGVYEQQALPRRIQERSCSPDY</sequence>
<accession>A4ADI0</accession>
<evidence type="ECO:0000313" key="2">
    <source>
        <dbReference type="EMBL" id="EAQ95978.1"/>
    </source>
</evidence>
<dbReference type="EMBL" id="AAOA02000001">
    <property type="protein sequence ID" value="EAQ95978.1"/>
    <property type="molecule type" value="Genomic_DNA"/>
</dbReference>
<reference evidence="2 3" key="1">
    <citation type="journal article" date="2007" name="Proc. Natl. Acad. Sci. U.S.A.">
        <title>Characterization of a marine gammaproteobacterium capable of aerobic anoxygenic photosynthesis.</title>
        <authorList>
            <person name="Fuchs B.M."/>
            <person name="Spring S."/>
            <person name="Teeling H."/>
            <person name="Quast C."/>
            <person name="Wulf J."/>
            <person name="Schattenhofer M."/>
            <person name="Yan S."/>
            <person name="Ferriera S."/>
            <person name="Johnson J."/>
            <person name="Glockner F.O."/>
            <person name="Amann R."/>
        </authorList>
    </citation>
    <scope>NUCLEOTIDE SEQUENCE [LARGE SCALE GENOMIC DNA]</scope>
    <source>
        <strain evidence="2">KT71</strain>
    </source>
</reference>
<dbReference type="GO" id="GO:0004386">
    <property type="term" value="F:helicase activity"/>
    <property type="evidence" value="ECO:0007669"/>
    <property type="project" value="UniProtKB-KW"/>
</dbReference>
<comment type="caution">
    <text evidence="2">The sequence shown here is derived from an EMBL/GenBank/DDBJ whole genome shotgun (WGS) entry which is preliminary data.</text>
</comment>
<dbReference type="AlphaFoldDB" id="A4ADI0"/>
<feature type="domain" description="DEAD/DEAH-box helicase" evidence="1">
    <location>
        <begin position="59"/>
        <end position="193"/>
    </location>
</feature>
<protein>
    <submittedName>
        <fullName evidence="2">DEAD/DEAH box helicase</fullName>
    </submittedName>
</protein>
<keyword evidence="2" id="KW-0067">ATP-binding</keyword>
<dbReference type="Pfam" id="PF00270">
    <property type="entry name" value="DEAD"/>
    <property type="match status" value="1"/>
</dbReference>
<dbReference type="SUPFAM" id="SSF52540">
    <property type="entry name" value="P-loop containing nucleoside triphosphate hydrolases"/>
    <property type="match status" value="1"/>
</dbReference>
<dbReference type="InterPro" id="IPR027417">
    <property type="entry name" value="P-loop_NTPase"/>
</dbReference>
<gene>
    <name evidence="2" type="ORF">KT71_18282</name>
</gene>
<dbReference type="GO" id="GO:0005524">
    <property type="term" value="F:ATP binding"/>
    <property type="evidence" value="ECO:0007669"/>
    <property type="project" value="InterPro"/>
</dbReference>
<keyword evidence="2" id="KW-0347">Helicase</keyword>
<dbReference type="GO" id="GO:0003676">
    <property type="term" value="F:nucleic acid binding"/>
    <property type="evidence" value="ECO:0007669"/>
    <property type="project" value="InterPro"/>
</dbReference>
<keyword evidence="3" id="KW-1185">Reference proteome</keyword>